<gene>
    <name evidence="1" type="ORF">VZT92_012901</name>
</gene>
<sequence>MFGWSSLPPEDDFAGRRLKETDLQLFQKRLISGSAGSNLCNSSNRKSADLVGGLGSSLGSDPGHWDFALSEFKLLTEGPPLLELSTALLLAK</sequence>
<comment type="caution">
    <text evidence="1">The sequence shown here is derived from an EMBL/GenBank/DDBJ whole genome shotgun (WGS) entry which is preliminary data.</text>
</comment>
<reference evidence="1 2" key="1">
    <citation type="journal article" date="2024" name="Genome Biol. Evol.">
        <title>Chromosome-level genome assembly of the viviparous eelpout Zoarces viviparus.</title>
        <authorList>
            <person name="Fuhrmann N."/>
            <person name="Brasseur M.V."/>
            <person name="Bakowski C.E."/>
            <person name="Podsiadlowski L."/>
            <person name="Prost S."/>
            <person name="Krehenwinkel H."/>
            <person name="Mayer C."/>
        </authorList>
    </citation>
    <scope>NUCLEOTIDE SEQUENCE [LARGE SCALE GENOMIC DNA]</scope>
    <source>
        <strain evidence="1">NO-MEL_2022_Ind0_liver</strain>
    </source>
</reference>
<evidence type="ECO:0000313" key="2">
    <source>
        <dbReference type="Proteomes" id="UP001488805"/>
    </source>
</evidence>
<organism evidence="1 2">
    <name type="scientific">Zoarces viviparus</name>
    <name type="common">Viviparous eelpout</name>
    <name type="synonym">Blennius viviparus</name>
    <dbReference type="NCBI Taxonomy" id="48416"/>
    <lineage>
        <taxon>Eukaryota</taxon>
        <taxon>Metazoa</taxon>
        <taxon>Chordata</taxon>
        <taxon>Craniata</taxon>
        <taxon>Vertebrata</taxon>
        <taxon>Euteleostomi</taxon>
        <taxon>Actinopterygii</taxon>
        <taxon>Neopterygii</taxon>
        <taxon>Teleostei</taxon>
        <taxon>Neoteleostei</taxon>
        <taxon>Acanthomorphata</taxon>
        <taxon>Eupercaria</taxon>
        <taxon>Perciformes</taxon>
        <taxon>Cottioidei</taxon>
        <taxon>Zoarcales</taxon>
        <taxon>Zoarcidae</taxon>
        <taxon>Zoarcinae</taxon>
        <taxon>Zoarces</taxon>
    </lineage>
</organism>
<proteinExistence type="predicted"/>
<accession>A0AAW1F1Q3</accession>
<dbReference type="EMBL" id="JBCEZU010000111">
    <property type="protein sequence ID" value="KAK9528755.1"/>
    <property type="molecule type" value="Genomic_DNA"/>
</dbReference>
<evidence type="ECO:0000313" key="1">
    <source>
        <dbReference type="EMBL" id="KAK9528755.1"/>
    </source>
</evidence>
<dbReference type="Proteomes" id="UP001488805">
    <property type="component" value="Unassembled WGS sequence"/>
</dbReference>
<keyword evidence="2" id="KW-1185">Reference proteome</keyword>
<protein>
    <submittedName>
        <fullName evidence="1">Uncharacterized protein</fullName>
    </submittedName>
</protein>
<name>A0AAW1F1Q3_ZOAVI</name>
<dbReference type="AlphaFoldDB" id="A0AAW1F1Q3"/>